<keyword evidence="5" id="KW-0472">Membrane</keyword>
<dbReference type="PANTHER" id="PTHR38344:SF1">
    <property type="entry name" value="INORGANIC CARBON TRANSPORTER SUBUNIT DABA-RELATED"/>
    <property type="match status" value="1"/>
</dbReference>
<dbReference type="GO" id="GO:0046872">
    <property type="term" value="F:metal ion binding"/>
    <property type="evidence" value="ECO:0007669"/>
    <property type="project" value="UniProtKB-KW"/>
</dbReference>
<evidence type="ECO:0000256" key="5">
    <source>
        <dbReference type="ARBA" id="ARBA00023136"/>
    </source>
</evidence>
<dbReference type="PANTHER" id="PTHR38344">
    <property type="entry name" value="UPF0753 PROTEIN AQ_863"/>
    <property type="match status" value="1"/>
</dbReference>
<evidence type="ECO:0000256" key="6">
    <source>
        <dbReference type="SAM" id="MobiDB-lite"/>
    </source>
</evidence>
<protein>
    <submittedName>
        <fullName evidence="7">Uncharacterized protein</fullName>
    </submittedName>
</protein>
<dbReference type="InterPro" id="IPR018752">
    <property type="entry name" value="DabA"/>
</dbReference>
<keyword evidence="4" id="KW-0862">Zinc</keyword>
<comment type="caution">
    <text evidence="7">The sequence shown here is derived from an EMBL/GenBank/DDBJ whole genome shotgun (WGS) entry which is preliminary data.</text>
</comment>
<dbReference type="EMBL" id="MVBN01000005">
    <property type="protein sequence ID" value="OOK72732.1"/>
    <property type="molecule type" value="Genomic_DNA"/>
</dbReference>
<gene>
    <name evidence="7" type="ORF">BZL29_4906</name>
</gene>
<reference evidence="7 8" key="1">
    <citation type="submission" date="2017-02" db="EMBL/GenBank/DDBJ databases">
        <title>Complete genome sequences of Mycobacterium kansasii strains isolated from rhesus macaques.</title>
        <authorList>
            <person name="Panda A."/>
            <person name="Nagaraj S."/>
            <person name="Zhao X."/>
            <person name="Tettelin H."/>
            <person name="Detolla L.J."/>
        </authorList>
    </citation>
    <scope>NUCLEOTIDE SEQUENCE [LARGE SCALE GENOMIC DNA]</scope>
    <source>
        <strain evidence="7 8">11-3469</strain>
    </source>
</reference>
<dbReference type="Proteomes" id="UP000188532">
    <property type="component" value="Unassembled WGS sequence"/>
</dbReference>
<keyword evidence="2" id="KW-1003">Cell membrane</keyword>
<evidence type="ECO:0000256" key="2">
    <source>
        <dbReference type="ARBA" id="ARBA00022475"/>
    </source>
</evidence>
<feature type="compositionally biased region" description="Low complexity" evidence="6">
    <location>
        <begin position="150"/>
        <end position="159"/>
    </location>
</feature>
<evidence type="ECO:0000256" key="1">
    <source>
        <dbReference type="ARBA" id="ARBA00022448"/>
    </source>
</evidence>
<evidence type="ECO:0000256" key="4">
    <source>
        <dbReference type="ARBA" id="ARBA00022833"/>
    </source>
</evidence>
<evidence type="ECO:0000313" key="7">
    <source>
        <dbReference type="EMBL" id="OOK72732.1"/>
    </source>
</evidence>
<dbReference type="AlphaFoldDB" id="A0A1V3X0W9"/>
<dbReference type="Pfam" id="PF10070">
    <property type="entry name" value="DabA"/>
    <property type="match status" value="1"/>
</dbReference>
<keyword evidence="3" id="KW-0479">Metal-binding</keyword>
<proteinExistence type="predicted"/>
<accession>A0A1V3X0W9</accession>
<keyword evidence="1" id="KW-0813">Transport</keyword>
<evidence type="ECO:0000313" key="8">
    <source>
        <dbReference type="Proteomes" id="UP000188532"/>
    </source>
</evidence>
<name>A0A1V3X0W9_MYCKA</name>
<organism evidence="7 8">
    <name type="scientific">Mycobacterium kansasii</name>
    <dbReference type="NCBI Taxonomy" id="1768"/>
    <lineage>
        <taxon>Bacteria</taxon>
        <taxon>Bacillati</taxon>
        <taxon>Actinomycetota</taxon>
        <taxon>Actinomycetes</taxon>
        <taxon>Mycobacteriales</taxon>
        <taxon>Mycobacteriaceae</taxon>
        <taxon>Mycobacterium</taxon>
    </lineage>
</organism>
<evidence type="ECO:0000256" key="3">
    <source>
        <dbReference type="ARBA" id="ARBA00022723"/>
    </source>
</evidence>
<feature type="region of interest" description="Disordered" evidence="6">
    <location>
        <begin position="131"/>
        <end position="159"/>
    </location>
</feature>
<sequence>MFLHSYEADVDAEGGALETILTAPMVVAQWINCQYYFSTVAPDMFGAGTKTIHNVVGGVGVLAGHGGDLQLGLPRQSLTDGRSFGHEPMRLLTVVQAPLQRIDMVVERNPVLQHLFGNDWVCLVAREGPTTTGSAGPAAVGGAGRPQQPPKTTTRPTRR</sequence>